<proteinExistence type="inferred from homology"/>
<dbReference type="AlphaFoldDB" id="A0A0W0YXA5"/>
<keyword evidence="1" id="KW-0949">S-adenosyl-L-methionine</keyword>
<dbReference type="STRING" id="452.Lspi_2882"/>
<comment type="caution">
    <text evidence="1">Lacks conserved residue(s) required for the propagation of feature annotation.</text>
</comment>
<protein>
    <recommendedName>
        <fullName evidence="1">Ribosomal RNA small subunit methyltransferase J</fullName>
        <ecNumber evidence="1">2.1.1.242</ecNumber>
    </recommendedName>
    <alternativeName>
        <fullName evidence="1">16S rRNA m2G1516 methyltransferase</fullName>
    </alternativeName>
    <alternativeName>
        <fullName evidence="1">rRNA (guanine-N(2)-)-methyltransferase</fullName>
    </alternativeName>
</protein>
<comment type="caution">
    <text evidence="2">The sequence shown here is derived from an EMBL/GenBank/DDBJ whole genome shotgun (WGS) entry which is preliminary data.</text>
</comment>
<organism evidence="2 3">
    <name type="scientific">Legionella spiritensis</name>
    <dbReference type="NCBI Taxonomy" id="452"/>
    <lineage>
        <taxon>Bacteria</taxon>
        <taxon>Pseudomonadati</taxon>
        <taxon>Pseudomonadota</taxon>
        <taxon>Gammaproteobacteria</taxon>
        <taxon>Legionellales</taxon>
        <taxon>Legionellaceae</taxon>
        <taxon>Legionella</taxon>
    </lineage>
</organism>
<dbReference type="Pfam" id="PF04445">
    <property type="entry name" value="SAM_MT"/>
    <property type="match status" value="1"/>
</dbReference>
<dbReference type="InterPro" id="IPR029063">
    <property type="entry name" value="SAM-dependent_MTases_sf"/>
</dbReference>
<feature type="binding site" evidence="1">
    <location>
        <position position="167"/>
    </location>
    <ligand>
        <name>S-adenosyl-L-methionine</name>
        <dbReference type="ChEBI" id="CHEBI:59789"/>
    </ligand>
</feature>
<dbReference type="Proteomes" id="UP000054877">
    <property type="component" value="Unassembled WGS sequence"/>
</dbReference>
<dbReference type="PANTHER" id="PTHR36112">
    <property type="entry name" value="RIBOSOMAL RNA SMALL SUBUNIT METHYLTRANSFERASE J"/>
    <property type="match status" value="1"/>
</dbReference>
<dbReference type="RefSeq" id="WP_058484785.1">
    <property type="nucleotide sequence ID" value="NZ_CAAAII010000007.1"/>
</dbReference>
<dbReference type="OrthoDB" id="3191794at2"/>
<dbReference type="PATRIC" id="fig|452.5.peg.3189"/>
<comment type="subcellular location">
    <subcellularLocation>
        <location evidence="1">Cytoplasm</location>
    </subcellularLocation>
</comment>
<keyword evidence="3" id="KW-1185">Reference proteome</keyword>
<comment type="similarity">
    <text evidence="1">Belongs to the methyltransferase superfamily. RsmJ family.</text>
</comment>
<evidence type="ECO:0000313" key="3">
    <source>
        <dbReference type="Proteomes" id="UP000054877"/>
    </source>
</evidence>
<dbReference type="GO" id="GO:0005737">
    <property type="term" value="C:cytoplasm"/>
    <property type="evidence" value="ECO:0007669"/>
    <property type="project" value="UniProtKB-SubCell"/>
</dbReference>
<dbReference type="CDD" id="cd02440">
    <property type="entry name" value="AdoMet_MTases"/>
    <property type="match status" value="1"/>
</dbReference>
<accession>A0A0W0YXA5</accession>
<keyword evidence="1" id="KW-0698">rRNA processing</keyword>
<sequence>MSTDLSEFAIGYEGNAQREQAYELAERLQLPVDNQAARQLLVTEERLVLKVPPFLPMYADFSVKTWQKRRDAGKQQGLIRACKPVPGLKIVDATSGWGRDAAILASYGAELVMLERDPIMATLLMDALQHRDERSRHVMKLMVRQSDALDYLNRLSDKDYPDVIYMDPMHPVRQKSALVKKDLQILQQFIGCDEDALDLLKLAQKKALKKVVVKWPQQSPPLLPPASSITGKTVRFDIYQRVTDSDQKA</sequence>
<reference evidence="2 3" key="1">
    <citation type="submission" date="2015-11" db="EMBL/GenBank/DDBJ databases">
        <title>Genomic analysis of 38 Legionella species identifies large and diverse effector repertoires.</title>
        <authorList>
            <person name="Burstein D."/>
            <person name="Amaro F."/>
            <person name="Zusman T."/>
            <person name="Lifshitz Z."/>
            <person name="Cohen O."/>
            <person name="Gilbert J.A."/>
            <person name="Pupko T."/>
            <person name="Shuman H.A."/>
            <person name="Segal G."/>
        </authorList>
    </citation>
    <scope>NUCLEOTIDE SEQUENCE [LARGE SCALE GENOMIC DNA]</scope>
    <source>
        <strain evidence="2 3">Mt.St.Helens-9</strain>
    </source>
</reference>
<name>A0A0W0YXA5_LEGSP</name>
<dbReference type="HAMAP" id="MF_01523">
    <property type="entry name" value="16SrRNA_methyltr_J"/>
    <property type="match status" value="1"/>
</dbReference>
<feature type="binding site" evidence="1">
    <location>
        <begin position="115"/>
        <end position="116"/>
    </location>
    <ligand>
        <name>S-adenosyl-L-methionine</name>
        <dbReference type="ChEBI" id="CHEBI:59789"/>
    </ligand>
</feature>
<comment type="function">
    <text evidence="1">Specifically methylates the guanosine in position 1516 of 16S rRNA.</text>
</comment>
<dbReference type="PANTHER" id="PTHR36112:SF1">
    <property type="entry name" value="RIBOSOMAL RNA SMALL SUBUNIT METHYLTRANSFERASE J"/>
    <property type="match status" value="1"/>
</dbReference>
<gene>
    <name evidence="1" type="primary">rsmJ</name>
    <name evidence="2" type="ORF">Lspi_2882</name>
</gene>
<dbReference type="SUPFAM" id="SSF53335">
    <property type="entry name" value="S-adenosyl-L-methionine-dependent methyltransferases"/>
    <property type="match status" value="1"/>
</dbReference>
<dbReference type="EMBL" id="LNYX01000034">
    <property type="protein sequence ID" value="KTD61262.1"/>
    <property type="molecule type" value="Genomic_DNA"/>
</dbReference>
<feature type="binding site" evidence="1">
    <location>
        <begin position="99"/>
        <end position="100"/>
    </location>
    <ligand>
        <name>S-adenosyl-L-methionine</name>
        <dbReference type="ChEBI" id="CHEBI:59789"/>
    </ligand>
</feature>
<dbReference type="InterPro" id="IPR007536">
    <property type="entry name" value="16SrRNA_methylTrfase_J"/>
</dbReference>
<evidence type="ECO:0000313" key="2">
    <source>
        <dbReference type="EMBL" id="KTD61262.1"/>
    </source>
</evidence>
<evidence type="ECO:0000256" key="1">
    <source>
        <dbReference type="HAMAP-Rule" id="MF_01523"/>
    </source>
</evidence>
<dbReference type="EC" id="2.1.1.242" evidence="1"/>
<keyword evidence="1 2" id="KW-0489">Methyltransferase</keyword>
<comment type="catalytic activity">
    <reaction evidence="1">
        <text>guanosine(1516) in 16S rRNA + S-adenosyl-L-methionine = N(2)-methylguanosine(1516) in 16S rRNA + S-adenosyl-L-homocysteine + H(+)</text>
        <dbReference type="Rhea" id="RHEA:43220"/>
        <dbReference type="Rhea" id="RHEA-COMP:10412"/>
        <dbReference type="Rhea" id="RHEA-COMP:10413"/>
        <dbReference type="ChEBI" id="CHEBI:15378"/>
        <dbReference type="ChEBI" id="CHEBI:57856"/>
        <dbReference type="ChEBI" id="CHEBI:59789"/>
        <dbReference type="ChEBI" id="CHEBI:74269"/>
        <dbReference type="ChEBI" id="CHEBI:74481"/>
        <dbReference type="EC" id="2.1.1.242"/>
    </reaction>
</comment>
<dbReference type="Gene3D" id="3.40.50.150">
    <property type="entry name" value="Vaccinia Virus protein VP39"/>
    <property type="match status" value="1"/>
</dbReference>
<keyword evidence="1 2" id="KW-0808">Transferase</keyword>
<keyword evidence="1" id="KW-0963">Cytoplasm</keyword>
<dbReference type="GO" id="GO:0008990">
    <property type="term" value="F:rRNA (guanine-N2-)-methyltransferase activity"/>
    <property type="evidence" value="ECO:0007669"/>
    <property type="project" value="UniProtKB-UniRule"/>
</dbReference>